<proteinExistence type="predicted"/>
<protein>
    <submittedName>
        <fullName evidence="1">Uncharacterized protein</fullName>
    </submittedName>
</protein>
<reference evidence="1 2" key="1">
    <citation type="journal article" date="2021" name="Commun. Biol.">
        <title>Genomic insights into the host specific adaptation of the Pneumocystis genus.</title>
        <authorList>
            <person name="Cisse O.H."/>
            <person name="Ma L."/>
            <person name="Dekker J.P."/>
            <person name="Khil P.P."/>
            <person name="Youn J.-H."/>
            <person name="Brenchley J.M."/>
            <person name="Blair R."/>
            <person name="Pahar B."/>
            <person name="Chabe M."/>
            <person name="Van Rompay K.K.A."/>
            <person name="Keesler R."/>
            <person name="Sukura A."/>
            <person name="Hirsch V."/>
            <person name="Kutty G."/>
            <person name="Liu Y."/>
            <person name="Peng L."/>
            <person name="Chen J."/>
            <person name="Song J."/>
            <person name="Weissenbacher-Lang C."/>
            <person name="Xu J."/>
            <person name="Upham N.S."/>
            <person name="Stajich J.E."/>
            <person name="Cuomo C.A."/>
            <person name="Cushion M.T."/>
            <person name="Kovacs J.A."/>
        </authorList>
    </citation>
    <scope>NUCLEOTIDE SEQUENCE [LARGE SCALE GENOMIC DNA]</scope>
    <source>
        <strain evidence="1 2">RABM</strain>
    </source>
</reference>
<dbReference type="EMBL" id="JABTEG010000001">
    <property type="protein sequence ID" value="KAG4306306.1"/>
    <property type="molecule type" value="Genomic_DNA"/>
</dbReference>
<accession>A0ACB7CF51</accession>
<gene>
    <name evidence="1" type="ORF">PORY_000294</name>
</gene>
<sequence>MFGFSRFYSMKSVITPRNKKAFLHSNYLSLIQSHSTFLLVQQNGINSKGWRFIRKQLRELNTNIKFLRSRLFIRALQTAGNDIKEHQNECVSLQSKASALKALEKLLIGPTAIITLPNHTEPSCLRQIINLINKNSKQLQILGGLFENELVDTKALSIIKTLPSRSALHAQLVYSLTAMSNEFSQALEYSGEILALIFNSKTHNQQSNDTFTTSKTSI</sequence>
<dbReference type="Proteomes" id="UP000768646">
    <property type="component" value="Unassembled WGS sequence"/>
</dbReference>
<evidence type="ECO:0000313" key="2">
    <source>
        <dbReference type="Proteomes" id="UP000768646"/>
    </source>
</evidence>
<comment type="caution">
    <text evidence="1">The sequence shown here is derived from an EMBL/GenBank/DDBJ whole genome shotgun (WGS) entry which is preliminary data.</text>
</comment>
<keyword evidence="2" id="KW-1185">Reference proteome</keyword>
<name>A0ACB7CF51_9ASCO</name>
<organism evidence="1 2">
    <name type="scientific">Pneumocystis oryctolagi</name>
    <dbReference type="NCBI Taxonomy" id="42067"/>
    <lineage>
        <taxon>Eukaryota</taxon>
        <taxon>Fungi</taxon>
        <taxon>Dikarya</taxon>
        <taxon>Ascomycota</taxon>
        <taxon>Taphrinomycotina</taxon>
        <taxon>Pneumocystomycetes</taxon>
        <taxon>Pneumocystaceae</taxon>
        <taxon>Pneumocystis</taxon>
    </lineage>
</organism>
<evidence type="ECO:0000313" key="1">
    <source>
        <dbReference type="EMBL" id="KAG4306306.1"/>
    </source>
</evidence>